<comment type="caution">
    <text evidence="2">The sequence shown here is derived from an EMBL/GenBank/DDBJ whole genome shotgun (WGS) entry which is preliminary data.</text>
</comment>
<sequence length="364" mass="40343">MKINAREIGVIILLLASIVSCGVIRSVGRNPRGNARAGWDTLTNYKKGSFQNLTERLDSAVKYKKWLFLHKRPGTIRPSKPLPSVTTDLKKLAAPAPTVVWFGHSSLLIKTAQGNILIDPIFSNHAGPVPGLVTAFKGTMGYHAEDMPPIDVLIISHDHYDHLDFRTLKKLKSRVKMAVVPVGVGGDLRYWGFDPKKVTELNWNQSVTLPGGLKITAAPAQHKSNRTTYNTANKTLWASFVIQAAQYKLYYGGDGGYGPHFKQIGKQYGPFDLALLECGQYSPNWPWTHLTFGETVKAAGDLQANLLQPIHWGKFVAADHPWNEPIEKLIPAAEKAGILLNVPLIGEPYTLGDPPKHTVWWDFE</sequence>
<dbReference type="EMBL" id="JBHTHU010000005">
    <property type="protein sequence ID" value="MFD0750063.1"/>
    <property type="molecule type" value="Genomic_DNA"/>
</dbReference>
<dbReference type="InterPro" id="IPR036866">
    <property type="entry name" value="RibonucZ/Hydroxyglut_hydro"/>
</dbReference>
<dbReference type="PANTHER" id="PTHR15032">
    <property type="entry name" value="N-ACYL-PHOSPHATIDYLETHANOLAMINE-HYDROLYZING PHOSPHOLIPASE D"/>
    <property type="match status" value="1"/>
</dbReference>
<dbReference type="SUPFAM" id="SSF56281">
    <property type="entry name" value="Metallo-hydrolase/oxidoreductase"/>
    <property type="match status" value="1"/>
</dbReference>
<evidence type="ECO:0000259" key="1">
    <source>
        <dbReference type="Pfam" id="PF12706"/>
    </source>
</evidence>
<keyword evidence="3" id="KW-1185">Reference proteome</keyword>
<dbReference type="PROSITE" id="PS51257">
    <property type="entry name" value="PROKAR_LIPOPROTEIN"/>
    <property type="match status" value="1"/>
</dbReference>
<reference evidence="3" key="1">
    <citation type="journal article" date="2019" name="Int. J. Syst. Evol. Microbiol.">
        <title>The Global Catalogue of Microorganisms (GCM) 10K type strain sequencing project: providing services to taxonomists for standard genome sequencing and annotation.</title>
        <authorList>
            <consortium name="The Broad Institute Genomics Platform"/>
            <consortium name="The Broad Institute Genome Sequencing Center for Infectious Disease"/>
            <person name="Wu L."/>
            <person name="Ma J."/>
        </authorList>
    </citation>
    <scope>NUCLEOTIDE SEQUENCE [LARGE SCALE GENOMIC DNA]</scope>
    <source>
        <strain evidence="3">CCUG 63418</strain>
    </source>
</reference>
<organism evidence="2 3">
    <name type="scientific">Mucilaginibacter calamicampi</name>
    <dbReference type="NCBI Taxonomy" id="1302352"/>
    <lineage>
        <taxon>Bacteria</taxon>
        <taxon>Pseudomonadati</taxon>
        <taxon>Bacteroidota</taxon>
        <taxon>Sphingobacteriia</taxon>
        <taxon>Sphingobacteriales</taxon>
        <taxon>Sphingobacteriaceae</taxon>
        <taxon>Mucilaginibacter</taxon>
    </lineage>
</organism>
<dbReference type="InterPro" id="IPR001279">
    <property type="entry name" value="Metallo-B-lactamas"/>
</dbReference>
<evidence type="ECO:0000313" key="3">
    <source>
        <dbReference type="Proteomes" id="UP001596958"/>
    </source>
</evidence>
<protein>
    <submittedName>
        <fullName evidence="2">MBL fold metallo-hydrolase</fullName>
    </submittedName>
</protein>
<evidence type="ECO:0000313" key="2">
    <source>
        <dbReference type="EMBL" id="MFD0750063.1"/>
    </source>
</evidence>
<name>A0ABW2YXS2_9SPHI</name>
<dbReference type="Proteomes" id="UP001596958">
    <property type="component" value="Unassembled WGS sequence"/>
</dbReference>
<dbReference type="Pfam" id="PF12706">
    <property type="entry name" value="Lactamase_B_2"/>
    <property type="match status" value="1"/>
</dbReference>
<dbReference type="PANTHER" id="PTHR15032:SF4">
    <property type="entry name" value="N-ACYL-PHOSPHATIDYLETHANOLAMINE-HYDROLYZING PHOSPHOLIPASE D"/>
    <property type="match status" value="1"/>
</dbReference>
<dbReference type="RefSeq" id="WP_377098983.1">
    <property type="nucleotide sequence ID" value="NZ_JBHTHU010000005.1"/>
</dbReference>
<accession>A0ABW2YXS2</accession>
<gene>
    <name evidence="2" type="ORF">ACFQZS_07920</name>
</gene>
<feature type="domain" description="Metallo-beta-lactamase" evidence="1">
    <location>
        <begin position="115"/>
        <end position="312"/>
    </location>
</feature>
<dbReference type="Gene3D" id="3.60.15.10">
    <property type="entry name" value="Ribonuclease Z/Hydroxyacylglutathione hydrolase-like"/>
    <property type="match status" value="1"/>
</dbReference>
<proteinExistence type="predicted"/>